<keyword evidence="4" id="KW-0520">NAD</keyword>
<evidence type="ECO:0000259" key="7">
    <source>
        <dbReference type="PROSITE" id="PS50305"/>
    </source>
</evidence>
<gene>
    <name evidence="8" type="ORF">DAKH74_000800</name>
</gene>
<feature type="region of interest" description="Disordered" evidence="6">
    <location>
        <begin position="1"/>
        <end position="57"/>
    </location>
</feature>
<feature type="compositionally biased region" description="Low complexity" evidence="6">
    <location>
        <begin position="511"/>
        <end position="522"/>
    </location>
</feature>
<evidence type="ECO:0000256" key="2">
    <source>
        <dbReference type="ARBA" id="ARBA00022491"/>
    </source>
</evidence>
<evidence type="ECO:0000256" key="4">
    <source>
        <dbReference type="ARBA" id="ARBA00023027"/>
    </source>
</evidence>
<evidence type="ECO:0000256" key="5">
    <source>
        <dbReference type="PROSITE-ProRule" id="PRU00236"/>
    </source>
</evidence>
<evidence type="ECO:0000256" key="1">
    <source>
        <dbReference type="ARBA" id="ARBA00006924"/>
    </source>
</evidence>
<feature type="binding site" evidence="5">
    <location>
        <position position="260"/>
    </location>
    <ligand>
        <name>Zn(2+)</name>
        <dbReference type="ChEBI" id="CHEBI:29105"/>
    </ligand>
</feature>
<dbReference type="SUPFAM" id="SSF52467">
    <property type="entry name" value="DHS-like NAD/FAD-binding domain"/>
    <property type="match status" value="1"/>
</dbReference>
<dbReference type="Gene3D" id="3.30.1600.10">
    <property type="entry name" value="SIR2/SIRT2 'Small Domain"/>
    <property type="match status" value="1"/>
</dbReference>
<dbReference type="GO" id="GO:0005634">
    <property type="term" value="C:nucleus"/>
    <property type="evidence" value="ECO:0007669"/>
    <property type="project" value="TreeGrafter"/>
</dbReference>
<dbReference type="Pfam" id="PF02146">
    <property type="entry name" value="SIR2"/>
    <property type="match status" value="2"/>
</dbReference>
<feature type="compositionally biased region" description="Low complexity" evidence="6">
    <location>
        <begin position="39"/>
        <end position="57"/>
    </location>
</feature>
<proteinExistence type="inferred from homology"/>
<keyword evidence="2" id="KW-0678">Repressor</keyword>
<dbReference type="InterPro" id="IPR029035">
    <property type="entry name" value="DHS-like_NAD/FAD-binding_dom"/>
</dbReference>
<feature type="binding site" evidence="5">
    <location>
        <position position="282"/>
    </location>
    <ligand>
        <name>Zn(2+)</name>
        <dbReference type="ChEBI" id="CHEBI:29105"/>
    </ligand>
</feature>
<dbReference type="GO" id="GO:0017136">
    <property type="term" value="F:histone deacetylase activity, NAD-dependent"/>
    <property type="evidence" value="ECO:0007669"/>
    <property type="project" value="TreeGrafter"/>
</dbReference>
<reference evidence="8 9" key="1">
    <citation type="journal article" date="2023" name="Elife">
        <title>Identification of key yeast species and microbe-microbe interactions impacting larval growth of Drosophila in the wild.</title>
        <authorList>
            <person name="Mure A."/>
            <person name="Sugiura Y."/>
            <person name="Maeda R."/>
            <person name="Honda K."/>
            <person name="Sakurai N."/>
            <person name="Takahashi Y."/>
            <person name="Watada M."/>
            <person name="Katoh T."/>
            <person name="Gotoh A."/>
            <person name="Gotoh Y."/>
            <person name="Taniguchi I."/>
            <person name="Nakamura K."/>
            <person name="Hayashi T."/>
            <person name="Katayama T."/>
            <person name="Uemura T."/>
            <person name="Hattori Y."/>
        </authorList>
    </citation>
    <scope>NUCLEOTIDE SEQUENCE [LARGE SCALE GENOMIC DNA]</scope>
    <source>
        <strain evidence="8 9">KH-74</strain>
    </source>
</reference>
<feature type="compositionally biased region" description="Basic and acidic residues" evidence="6">
    <location>
        <begin position="463"/>
        <end position="477"/>
    </location>
</feature>
<dbReference type="Proteomes" id="UP001377567">
    <property type="component" value="Unassembled WGS sequence"/>
</dbReference>
<dbReference type="EMBL" id="BTGD01000001">
    <property type="protein sequence ID" value="GMM53464.1"/>
    <property type="molecule type" value="Genomic_DNA"/>
</dbReference>
<comment type="similarity">
    <text evidence="1">Belongs to the sirtuin family. Class I subfamily.</text>
</comment>
<evidence type="ECO:0000313" key="8">
    <source>
        <dbReference type="EMBL" id="GMM53464.1"/>
    </source>
</evidence>
<feature type="binding site" evidence="5">
    <location>
        <position position="285"/>
    </location>
    <ligand>
        <name>Zn(2+)</name>
        <dbReference type="ChEBI" id="CHEBI:29105"/>
    </ligand>
</feature>
<dbReference type="InterPro" id="IPR026590">
    <property type="entry name" value="Ssirtuin_cat_dom"/>
</dbReference>
<evidence type="ECO:0000256" key="6">
    <source>
        <dbReference type="SAM" id="MobiDB-lite"/>
    </source>
</evidence>
<keyword evidence="9" id="KW-1185">Reference proteome</keyword>
<organism evidence="8 9">
    <name type="scientific">Maudiozyma humilis</name>
    <name type="common">Sour dough yeast</name>
    <name type="synonym">Kazachstania humilis</name>
    <dbReference type="NCBI Taxonomy" id="51915"/>
    <lineage>
        <taxon>Eukaryota</taxon>
        <taxon>Fungi</taxon>
        <taxon>Dikarya</taxon>
        <taxon>Ascomycota</taxon>
        <taxon>Saccharomycotina</taxon>
        <taxon>Saccharomycetes</taxon>
        <taxon>Saccharomycetales</taxon>
        <taxon>Saccharomycetaceae</taxon>
        <taxon>Maudiozyma</taxon>
    </lineage>
</organism>
<dbReference type="InterPro" id="IPR003000">
    <property type="entry name" value="Sirtuin"/>
</dbReference>
<keyword evidence="5" id="KW-0479">Metal-binding</keyword>
<dbReference type="InterPro" id="IPR026591">
    <property type="entry name" value="Sirtuin_cat_small_dom_sf"/>
</dbReference>
<feature type="domain" description="Deacetylase sirtuin-type" evidence="7">
    <location>
        <begin position="81"/>
        <end position="437"/>
    </location>
</feature>
<comment type="caution">
    <text evidence="8">The sequence shown here is derived from an EMBL/GenBank/DDBJ whole genome shotgun (WGS) entry which is preliminary data.</text>
</comment>
<evidence type="ECO:0000256" key="3">
    <source>
        <dbReference type="ARBA" id="ARBA00022679"/>
    </source>
</evidence>
<evidence type="ECO:0000313" key="9">
    <source>
        <dbReference type="Proteomes" id="UP001377567"/>
    </source>
</evidence>
<dbReference type="PANTHER" id="PTHR11085">
    <property type="entry name" value="NAD-DEPENDENT PROTEIN DEACYLASE SIRTUIN-5, MITOCHONDRIAL-RELATED"/>
    <property type="match status" value="1"/>
</dbReference>
<feature type="binding site" evidence="5">
    <location>
        <position position="257"/>
    </location>
    <ligand>
        <name>Zn(2+)</name>
        <dbReference type="ChEBI" id="CHEBI:29105"/>
    </ligand>
</feature>
<feature type="active site" description="Proton acceptor" evidence="5">
    <location>
        <position position="249"/>
    </location>
</feature>
<keyword evidence="3" id="KW-0808">Transferase</keyword>
<feature type="compositionally biased region" description="Basic and acidic residues" evidence="6">
    <location>
        <begin position="432"/>
        <end position="443"/>
    </location>
</feature>
<dbReference type="PANTHER" id="PTHR11085:SF8">
    <property type="entry name" value="NAD-DEPENDENT HISTONE DEACETYLASE HST3"/>
    <property type="match status" value="1"/>
</dbReference>
<dbReference type="Gene3D" id="3.40.50.1220">
    <property type="entry name" value="TPP-binding domain"/>
    <property type="match status" value="1"/>
</dbReference>
<feature type="region of interest" description="Disordered" evidence="6">
    <location>
        <begin position="432"/>
        <end position="477"/>
    </location>
</feature>
<dbReference type="GO" id="GO:0070403">
    <property type="term" value="F:NAD+ binding"/>
    <property type="evidence" value="ECO:0007669"/>
    <property type="project" value="InterPro"/>
</dbReference>
<protein>
    <submittedName>
        <fullName evidence="8">NAD-dependent histone deacetylase</fullName>
    </submittedName>
</protein>
<dbReference type="PROSITE" id="PS50305">
    <property type="entry name" value="SIRTUIN"/>
    <property type="match status" value="1"/>
</dbReference>
<accession>A0AAV5RSG3</accession>
<dbReference type="AlphaFoldDB" id="A0AAV5RSG3"/>
<dbReference type="GO" id="GO:0046872">
    <property type="term" value="F:metal ion binding"/>
    <property type="evidence" value="ECO:0007669"/>
    <property type="project" value="UniProtKB-KW"/>
</dbReference>
<sequence>MSKRVKVENKKIKLLSQEQRSASFDEEAMSANQKRKASNTKTKTGSKLSKSIPAKAARSKSASSISLDQLQTEKLQHILQLDAEDETISSIHKLLSKSRKVMVLTGAGISCNAGIPDFRSSEGLYNLVKKEHPNISLGTGKEMFDISLFRDEMKIAVWATFMEKLYSSCRVATPTKTHKFIAHLKDRGKLLRCYTQNIDGLEESLGLELSSEQPSDTQEENGATTISRSNSFASFSNAKWKNYDVVQLHGDLNTLSCTRCFHVFNWSRSRTRSLRNGELPTCPNCEEIKMRRVMQGKRLIDNNGILRPNIVLYGENHPSGDFISQGLNVDISKGRPDFFIIMGTSLKVDGVKKVVRQISKQVHERGGIVILVNKSGVGESSWNGYIDYQIWEDCDKWVSFVEQQQPDFFKSQKEVDRLRLLKREASELRKQKLLEKKKQKEQSTLHTPPTTPTRSLSPNGKQVKKEESPLDDSIKEEKRATLRSLKRSLISPVEHYTTHKKQKIELKETVVSESESDSGLSSVKNETVFEVETKITT</sequence>
<feature type="compositionally biased region" description="Basic and acidic residues" evidence="6">
    <location>
        <begin position="1"/>
        <end position="11"/>
    </location>
</feature>
<feature type="region of interest" description="Disordered" evidence="6">
    <location>
        <begin position="493"/>
        <end position="522"/>
    </location>
</feature>
<dbReference type="InterPro" id="IPR050134">
    <property type="entry name" value="NAD-dep_sirtuin_deacylases"/>
</dbReference>
<keyword evidence="5" id="KW-0862">Zinc</keyword>
<name>A0AAV5RSG3_MAUHU</name>